<name>A0A2S8SC23_9RHOB</name>
<sequence length="260" mass="28185">MPIDVLACKEKGDCRTSAHAATMRATLEDVLVTLTDITLDDTAHVDPHLEETTGQSAATYYTSPLITLLNRAQLSPTETGFTLDLGAGTLDFYRGDETAFTAARYLPILYDQSAHALAGCEVRSILPMLQSPPQSGSEKRRHALLSAIAFLGDLEQKLLALPTDPYDPVQPKDRLALFLTLSLPSLMAIPGDPGEGLDLEAFWGTTGRKVFKDDRAGFDAAVASWGDNLEPLVAFLRRKRDAPTEVTPKAICADPLLGFR</sequence>
<gene>
    <name evidence="1" type="ORF">LX70_00122</name>
</gene>
<comment type="caution">
    <text evidence="1">The sequence shown here is derived from an EMBL/GenBank/DDBJ whole genome shotgun (WGS) entry which is preliminary data.</text>
</comment>
<dbReference type="RefSeq" id="WP_105512609.1">
    <property type="nucleotide sequence ID" value="NZ_PVEP01000001.1"/>
</dbReference>
<dbReference type="Proteomes" id="UP000238338">
    <property type="component" value="Unassembled WGS sequence"/>
</dbReference>
<evidence type="ECO:0000313" key="1">
    <source>
        <dbReference type="EMBL" id="PQV58313.1"/>
    </source>
</evidence>
<organism evidence="1 2">
    <name type="scientific">Albidovulum denitrificans</name>
    <dbReference type="NCBI Taxonomy" id="404881"/>
    <lineage>
        <taxon>Bacteria</taxon>
        <taxon>Pseudomonadati</taxon>
        <taxon>Pseudomonadota</taxon>
        <taxon>Alphaproteobacteria</taxon>
        <taxon>Rhodobacterales</taxon>
        <taxon>Paracoccaceae</taxon>
        <taxon>Albidovulum</taxon>
    </lineage>
</organism>
<dbReference type="EMBL" id="PVEP01000001">
    <property type="protein sequence ID" value="PQV58313.1"/>
    <property type="molecule type" value="Genomic_DNA"/>
</dbReference>
<dbReference type="AlphaFoldDB" id="A0A2S8SC23"/>
<keyword evidence="2" id="KW-1185">Reference proteome</keyword>
<proteinExistence type="predicted"/>
<protein>
    <submittedName>
        <fullName evidence="1">Uncharacterized protein</fullName>
    </submittedName>
</protein>
<reference evidence="1 2" key="1">
    <citation type="submission" date="2018-02" db="EMBL/GenBank/DDBJ databases">
        <title>Genomic Encyclopedia of Archaeal and Bacterial Type Strains, Phase II (KMG-II): from individual species to whole genera.</title>
        <authorList>
            <person name="Goeker M."/>
        </authorList>
    </citation>
    <scope>NUCLEOTIDE SEQUENCE [LARGE SCALE GENOMIC DNA]</scope>
    <source>
        <strain evidence="1 2">DSM 18921</strain>
    </source>
</reference>
<accession>A0A2S8SC23</accession>
<evidence type="ECO:0000313" key="2">
    <source>
        <dbReference type="Proteomes" id="UP000238338"/>
    </source>
</evidence>